<accession>A0A8J3Z266</accession>
<comment type="caution">
    <text evidence="1">The sequence shown here is derived from an EMBL/GenBank/DDBJ whole genome shotgun (WGS) entry which is preliminary data.</text>
</comment>
<reference evidence="1" key="1">
    <citation type="submission" date="2021-01" db="EMBL/GenBank/DDBJ databases">
        <title>Whole genome shotgun sequence of Virgisporangium aurantiacum NBRC 16421.</title>
        <authorList>
            <person name="Komaki H."/>
            <person name="Tamura T."/>
        </authorList>
    </citation>
    <scope>NUCLEOTIDE SEQUENCE</scope>
    <source>
        <strain evidence="1">NBRC 16421</strain>
    </source>
</reference>
<keyword evidence="2" id="KW-1185">Reference proteome</keyword>
<evidence type="ECO:0000313" key="2">
    <source>
        <dbReference type="Proteomes" id="UP000612585"/>
    </source>
</evidence>
<dbReference type="EMBL" id="BOPG01000013">
    <property type="protein sequence ID" value="GIJ55012.1"/>
    <property type="molecule type" value="Genomic_DNA"/>
</dbReference>
<protein>
    <submittedName>
        <fullName evidence="1">Uncharacterized protein</fullName>
    </submittedName>
</protein>
<dbReference type="Proteomes" id="UP000612585">
    <property type="component" value="Unassembled WGS sequence"/>
</dbReference>
<dbReference type="AlphaFoldDB" id="A0A8J3Z266"/>
<name>A0A8J3Z266_9ACTN</name>
<evidence type="ECO:0000313" key="1">
    <source>
        <dbReference type="EMBL" id="GIJ55012.1"/>
    </source>
</evidence>
<proteinExistence type="predicted"/>
<gene>
    <name evidence="1" type="ORF">Vau01_025280</name>
</gene>
<sequence>MAIPTDRGHVILTKDAAGQTTVMVGTSLINGTVQNVYARHVGAGNVKVHPGVRFANGQDGQHTLDVVEVFVADDDSVHIRRTEAGDDLRANG</sequence>
<organism evidence="1 2">
    <name type="scientific">Virgisporangium aurantiacum</name>
    <dbReference type="NCBI Taxonomy" id="175570"/>
    <lineage>
        <taxon>Bacteria</taxon>
        <taxon>Bacillati</taxon>
        <taxon>Actinomycetota</taxon>
        <taxon>Actinomycetes</taxon>
        <taxon>Micromonosporales</taxon>
        <taxon>Micromonosporaceae</taxon>
        <taxon>Virgisporangium</taxon>
    </lineage>
</organism>
<dbReference type="RefSeq" id="WP_203991182.1">
    <property type="nucleotide sequence ID" value="NZ_BOPG01000013.1"/>
</dbReference>